<proteinExistence type="predicted"/>
<evidence type="ECO:0000313" key="1">
    <source>
        <dbReference type="EMBL" id="RCN30664.1"/>
    </source>
</evidence>
<dbReference type="Proteomes" id="UP000252519">
    <property type="component" value="Unassembled WGS sequence"/>
</dbReference>
<reference evidence="1 2" key="1">
    <citation type="submission" date="2014-10" db="EMBL/GenBank/DDBJ databases">
        <title>Draft genome of the hookworm Ancylostoma caninum.</title>
        <authorList>
            <person name="Mitreva M."/>
        </authorList>
    </citation>
    <scope>NUCLEOTIDE SEQUENCE [LARGE SCALE GENOMIC DNA]</scope>
    <source>
        <strain evidence="1 2">Baltimore</strain>
    </source>
</reference>
<dbReference type="EMBL" id="JOJR01001498">
    <property type="protein sequence ID" value="RCN30664.1"/>
    <property type="molecule type" value="Genomic_DNA"/>
</dbReference>
<keyword evidence="2" id="KW-1185">Reference proteome</keyword>
<organism evidence="1 2">
    <name type="scientific">Ancylostoma caninum</name>
    <name type="common">Dog hookworm</name>
    <dbReference type="NCBI Taxonomy" id="29170"/>
    <lineage>
        <taxon>Eukaryota</taxon>
        <taxon>Metazoa</taxon>
        <taxon>Ecdysozoa</taxon>
        <taxon>Nematoda</taxon>
        <taxon>Chromadorea</taxon>
        <taxon>Rhabditida</taxon>
        <taxon>Rhabditina</taxon>
        <taxon>Rhabditomorpha</taxon>
        <taxon>Strongyloidea</taxon>
        <taxon>Ancylostomatidae</taxon>
        <taxon>Ancylostomatinae</taxon>
        <taxon>Ancylostoma</taxon>
    </lineage>
</organism>
<gene>
    <name evidence="1" type="ORF">ANCCAN_23563</name>
</gene>
<sequence>MHQKIGACWCNVRTSSFARSSPIQGM</sequence>
<name>A0A368FER0_ANCCA</name>
<accession>A0A368FER0</accession>
<evidence type="ECO:0000313" key="2">
    <source>
        <dbReference type="Proteomes" id="UP000252519"/>
    </source>
</evidence>
<dbReference type="AlphaFoldDB" id="A0A368FER0"/>
<comment type="caution">
    <text evidence="1">The sequence shown here is derived from an EMBL/GenBank/DDBJ whole genome shotgun (WGS) entry which is preliminary data.</text>
</comment>
<protein>
    <submittedName>
        <fullName evidence="1">Uncharacterized protein</fullName>
    </submittedName>
</protein>